<dbReference type="GO" id="GO:0051301">
    <property type="term" value="P:cell division"/>
    <property type="evidence" value="ECO:0007669"/>
    <property type="project" value="UniProtKB-KW"/>
</dbReference>
<dbReference type="OrthoDB" id="211906at2"/>
<evidence type="ECO:0008006" key="8">
    <source>
        <dbReference type="Google" id="ProtNLM"/>
    </source>
</evidence>
<feature type="region of interest" description="Disordered" evidence="5">
    <location>
        <begin position="1"/>
        <end position="23"/>
    </location>
</feature>
<evidence type="ECO:0000256" key="4">
    <source>
        <dbReference type="ARBA" id="ARBA00023306"/>
    </source>
</evidence>
<protein>
    <recommendedName>
        <fullName evidence="8">SMC-Scp complex subunit ScpB</fullName>
    </recommendedName>
</protein>
<keyword evidence="2" id="KW-0132">Cell division</keyword>
<dbReference type="PANTHER" id="PTHR34298">
    <property type="entry name" value="SEGREGATION AND CONDENSATION PROTEIN B"/>
    <property type="match status" value="1"/>
</dbReference>
<name>A0A1C3EBE6_9PLAN</name>
<evidence type="ECO:0000256" key="5">
    <source>
        <dbReference type="SAM" id="MobiDB-lite"/>
    </source>
</evidence>
<dbReference type="InterPro" id="IPR005234">
    <property type="entry name" value="ScpB_csome_segregation"/>
</dbReference>
<feature type="compositionally biased region" description="Acidic residues" evidence="5">
    <location>
        <begin position="7"/>
        <end position="23"/>
    </location>
</feature>
<sequence length="303" mass="33801">MSSFPDTFDEEEKPEAGDDAIVDEPTWDVDDLEAAYRLALEACEAAEEAYSKQPVDELVAGGITPTGPITPFNQSILNPSPEAIEQQVATTGENRLAEASLHQNGEKVVPADINATAANSSGKVSTASSHEPTVRSVIEACLFVGEPAVTIARLREILRNDITDQRIELAIGEVKRMYDDQQRPYEVTHQEGVYRLSLRAEFEKLRAKAYGQGPKEIKLSQEAIEVLSVVAYHQPIEEREVNEIYEVPAGPYLKQLLRHELLAVERDAENPKVVRYITTARFLSLFQLRRLADLPRIETFSLK</sequence>
<dbReference type="GO" id="GO:0051304">
    <property type="term" value="P:chromosome separation"/>
    <property type="evidence" value="ECO:0007669"/>
    <property type="project" value="InterPro"/>
</dbReference>
<evidence type="ECO:0000256" key="1">
    <source>
        <dbReference type="ARBA" id="ARBA00022490"/>
    </source>
</evidence>
<dbReference type="STRING" id="1841610.A6X21_05960"/>
<evidence type="ECO:0000313" key="6">
    <source>
        <dbReference type="EMBL" id="ODA30571.1"/>
    </source>
</evidence>
<keyword evidence="1" id="KW-0963">Cytoplasm</keyword>
<evidence type="ECO:0000256" key="2">
    <source>
        <dbReference type="ARBA" id="ARBA00022618"/>
    </source>
</evidence>
<dbReference type="RefSeq" id="WP_068848411.1">
    <property type="nucleotide sequence ID" value="NZ_LYDR01000108.1"/>
</dbReference>
<organism evidence="6 7">
    <name type="scientific">Planctopirus hydrillae</name>
    <dbReference type="NCBI Taxonomy" id="1841610"/>
    <lineage>
        <taxon>Bacteria</taxon>
        <taxon>Pseudomonadati</taxon>
        <taxon>Planctomycetota</taxon>
        <taxon>Planctomycetia</taxon>
        <taxon>Planctomycetales</taxon>
        <taxon>Planctomycetaceae</taxon>
        <taxon>Planctopirus</taxon>
    </lineage>
</organism>
<dbReference type="Proteomes" id="UP000094828">
    <property type="component" value="Unassembled WGS sequence"/>
</dbReference>
<reference evidence="6 7" key="1">
    <citation type="submission" date="2016-05" db="EMBL/GenBank/DDBJ databases">
        <title>Genomic and physiological characterization of Planctopirus sp. isolated from fresh water lake.</title>
        <authorList>
            <person name="Subhash Y."/>
            <person name="Ramana C."/>
        </authorList>
    </citation>
    <scope>NUCLEOTIDE SEQUENCE [LARGE SCALE GENOMIC DNA]</scope>
    <source>
        <strain evidence="6 7">JC280</strain>
    </source>
</reference>
<proteinExistence type="predicted"/>
<dbReference type="InterPro" id="IPR036390">
    <property type="entry name" value="WH_DNA-bd_sf"/>
</dbReference>
<comment type="caution">
    <text evidence="6">The sequence shown here is derived from an EMBL/GenBank/DDBJ whole genome shotgun (WGS) entry which is preliminary data.</text>
</comment>
<accession>A0A1C3EBE6</accession>
<dbReference type="InterPro" id="IPR036388">
    <property type="entry name" value="WH-like_DNA-bd_sf"/>
</dbReference>
<dbReference type="AlphaFoldDB" id="A0A1C3EBE6"/>
<dbReference type="EMBL" id="LYDR01000108">
    <property type="protein sequence ID" value="ODA30571.1"/>
    <property type="molecule type" value="Genomic_DNA"/>
</dbReference>
<evidence type="ECO:0000313" key="7">
    <source>
        <dbReference type="Proteomes" id="UP000094828"/>
    </source>
</evidence>
<dbReference type="Pfam" id="PF04079">
    <property type="entry name" value="SMC_ScpB"/>
    <property type="match status" value="1"/>
</dbReference>
<dbReference type="SUPFAM" id="SSF46785">
    <property type="entry name" value="Winged helix' DNA-binding domain"/>
    <property type="match status" value="2"/>
</dbReference>
<evidence type="ECO:0000256" key="3">
    <source>
        <dbReference type="ARBA" id="ARBA00022829"/>
    </source>
</evidence>
<keyword evidence="3" id="KW-0159">Chromosome partition</keyword>
<dbReference type="PANTHER" id="PTHR34298:SF2">
    <property type="entry name" value="SEGREGATION AND CONDENSATION PROTEIN B"/>
    <property type="match status" value="1"/>
</dbReference>
<gene>
    <name evidence="6" type="ORF">A6X21_05960</name>
</gene>
<keyword evidence="7" id="KW-1185">Reference proteome</keyword>
<keyword evidence="4" id="KW-0131">Cell cycle</keyword>
<dbReference type="Gene3D" id="1.10.10.10">
    <property type="entry name" value="Winged helix-like DNA-binding domain superfamily/Winged helix DNA-binding domain"/>
    <property type="match status" value="2"/>
</dbReference>